<proteinExistence type="predicted"/>
<organism evidence="2 3">
    <name type="scientific">Cherax quadricarinatus</name>
    <name type="common">Australian red claw crayfish</name>
    <dbReference type="NCBI Taxonomy" id="27406"/>
    <lineage>
        <taxon>Eukaryota</taxon>
        <taxon>Metazoa</taxon>
        <taxon>Ecdysozoa</taxon>
        <taxon>Arthropoda</taxon>
        <taxon>Crustacea</taxon>
        <taxon>Multicrustacea</taxon>
        <taxon>Malacostraca</taxon>
        <taxon>Eumalacostraca</taxon>
        <taxon>Eucarida</taxon>
        <taxon>Decapoda</taxon>
        <taxon>Pleocyemata</taxon>
        <taxon>Astacidea</taxon>
        <taxon>Parastacoidea</taxon>
        <taxon>Parastacidae</taxon>
        <taxon>Cherax</taxon>
    </lineage>
</organism>
<feature type="non-terminal residue" evidence="2">
    <location>
        <position position="1"/>
    </location>
</feature>
<evidence type="ECO:0000313" key="2">
    <source>
        <dbReference type="EMBL" id="KAK8748275.1"/>
    </source>
</evidence>
<dbReference type="EMBL" id="JARKIK010000013">
    <property type="protein sequence ID" value="KAK8748275.1"/>
    <property type="molecule type" value="Genomic_DNA"/>
</dbReference>
<dbReference type="Proteomes" id="UP001445076">
    <property type="component" value="Unassembled WGS sequence"/>
</dbReference>
<accession>A0AAW0XUP9</accession>
<feature type="region of interest" description="Disordered" evidence="1">
    <location>
        <begin position="64"/>
        <end position="95"/>
    </location>
</feature>
<dbReference type="AlphaFoldDB" id="A0AAW0XUP9"/>
<feature type="compositionally biased region" description="Low complexity" evidence="1">
    <location>
        <begin position="77"/>
        <end position="95"/>
    </location>
</feature>
<protein>
    <submittedName>
        <fullName evidence="2">Uncharacterized protein</fullName>
    </submittedName>
</protein>
<reference evidence="2 3" key="1">
    <citation type="journal article" date="2024" name="BMC Genomics">
        <title>Genome assembly of redclaw crayfish (Cherax quadricarinatus) provides insights into its immune adaptation and hypoxia tolerance.</title>
        <authorList>
            <person name="Liu Z."/>
            <person name="Zheng J."/>
            <person name="Li H."/>
            <person name="Fang K."/>
            <person name="Wang S."/>
            <person name="He J."/>
            <person name="Zhou D."/>
            <person name="Weng S."/>
            <person name="Chi M."/>
            <person name="Gu Z."/>
            <person name="He J."/>
            <person name="Li F."/>
            <person name="Wang M."/>
        </authorList>
    </citation>
    <scope>NUCLEOTIDE SEQUENCE [LARGE SCALE GENOMIC DNA]</scope>
    <source>
        <strain evidence="2">ZL_2023a</strain>
    </source>
</reference>
<gene>
    <name evidence="2" type="ORF">OTU49_016399</name>
</gene>
<evidence type="ECO:0000313" key="3">
    <source>
        <dbReference type="Proteomes" id="UP001445076"/>
    </source>
</evidence>
<comment type="caution">
    <text evidence="2">The sequence shown here is derived from an EMBL/GenBank/DDBJ whole genome shotgun (WGS) entry which is preliminary data.</text>
</comment>
<evidence type="ECO:0000256" key="1">
    <source>
        <dbReference type="SAM" id="MobiDB-lite"/>
    </source>
</evidence>
<name>A0AAW0XUP9_CHEQU</name>
<keyword evidence="3" id="KW-1185">Reference proteome</keyword>
<sequence>FVQFSSNLEWKPEKEDLMRHAGGGGVIGSFYVNPSSTVLNNSGIACLETDLLLRERTAPLASVDSLGRCSTPSSVCTSGSKTASSTRSSRASSSTVALNPDYLAKDPDYLTKNPEFLTREQKHIAPSDPAIHLHKESSV</sequence>